<keyword evidence="7" id="KW-1185">Reference proteome</keyword>
<keyword evidence="4" id="KW-0732">Signal</keyword>
<dbReference type="GO" id="GO:0019867">
    <property type="term" value="C:outer membrane"/>
    <property type="evidence" value="ECO:0007669"/>
    <property type="project" value="InterPro"/>
</dbReference>
<feature type="region of interest" description="Disordered" evidence="3">
    <location>
        <begin position="29"/>
        <end position="63"/>
    </location>
</feature>
<evidence type="ECO:0000256" key="3">
    <source>
        <dbReference type="SAM" id="MobiDB-lite"/>
    </source>
</evidence>
<protein>
    <submittedName>
        <fullName evidence="6">Outer membrane protein assembly factor BamA</fullName>
    </submittedName>
</protein>
<feature type="signal peptide" evidence="4">
    <location>
        <begin position="1"/>
        <end position="22"/>
    </location>
</feature>
<dbReference type="Gene3D" id="2.40.160.50">
    <property type="entry name" value="membrane protein fhac: a member of the omp85/tpsb transporter family"/>
    <property type="match status" value="1"/>
</dbReference>
<evidence type="ECO:0000313" key="6">
    <source>
        <dbReference type="EMBL" id="MBB4148734.1"/>
    </source>
</evidence>
<proteinExistence type="predicted"/>
<accession>A0A7W6LQP4</accession>
<comment type="subcellular location">
    <subcellularLocation>
        <location evidence="1">Membrane</location>
    </subcellularLocation>
</comment>
<feature type="compositionally biased region" description="Polar residues" evidence="3">
    <location>
        <begin position="29"/>
        <end position="53"/>
    </location>
</feature>
<dbReference type="Pfam" id="PF01103">
    <property type="entry name" value="Omp85"/>
    <property type="match status" value="1"/>
</dbReference>
<dbReference type="EMBL" id="JACIEU010000009">
    <property type="protein sequence ID" value="MBB4148734.1"/>
    <property type="molecule type" value="Genomic_DNA"/>
</dbReference>
<evidence type="ECO:0000256" key="2">
    <source>
        <dbReference type="ARBA" id="ARBA00023136"/>
    </source>
</evidence>
<keyword evidence="2" id="KW-0472">Membrane</keyword>
<comment type="caution">
    <text evidence="6">The sequence shown here is derived from an EMBL/GenBank/DDBJ whole genome shotgun (WGS) entry which is preliminary data.</text>
</comment>
<gene>
    <name evidence="6" type="ORF">GGQ90_002518</name>
</gene>
<dbReference type="AlphaFoldDB" id="A0A7W6LQP4"/>
<evidence type="ECO:0000256" key="1">
    <source>
        <dbReference type="ARBA" id="ARBA00004370"/>
    </source>
</evidence>
<organism evidence="6 7">
    <name type="scientific">Sphingobium scionense</name>
    <dbReference type="NCBI Taxonomy" id="1404341"/>
    <lineage>
        <taxon>Bacteria</taxon>
        <taxon>Pseudomonadati</taxon>
        <taxon>Pseudomonadota</taxon>
        <taxon>Alphaproteobacteria</taxon>
        <taxon>Sphingomonadales</taxon>
        <taxon>Sphingomonadaceae</taxon>
        <taxon>Sphingobium</taxon>
    </lineage>
</organism>
<sequence>MRHALAGPSLMMCLGMALPAVAQNTPSREIMDQAQSVQASETQSDGGAETPSQDAALPAVPPSTKPDLVIAPIPLSNPAMGTGLAGAAILYYNPNGSSRPWVSGFGGGYTSTDSWGVGVSHNMTLADDRLRFQGWAGYGVANLRFYGIGAHAGTSNLSIKLRDKAFAAMADTQYQIFHRGFLRHLFFGARLFYMNMDARASLPLPNHPNLTPPAIERHSQISMIGPSFTFDSRDNPVDPRKGVYTTGALGYGADWLGSDFTHHKLQIAGNGYFPLARETVLVVRKTLCEASDGAPYYDLCLYGQNGDLRGYETGRYRDRASWALQGEVRQHLFGKIGMVAFGGVGGIARSGKDIWKHTKLLPAGGFGLRYLASKDANVNLRADIAWGKDGAAFYFGIGEAF</sequence>
<dbReference type="Proteomes" id="UP000590524">
    <property type="component" value="Unassembled WGS sequence"/>
</dbReference>
<dbReference type="RefSeq" id="WP_343053727.1">
    <property type="nucleotide sequence ID" value="NZ_JACIEU010000009.1"/>
</dbReference>
<reference evidence="6 7" key="1">
    <citation type="submission" date="2020-08" db="EMBL/GenBank/DDBJ databases">
        <title>Genomic Encyclopedia of Type Strains, Phase IV (KMG-IV): sequencing the most valuable type-strain genomes for metagenomic binning, comparative biology and taxonomic classification.</title>
        <authorList>
            <person name="Goeker M."/>
        </authorList>
    </citation>
    <scope>NUCLEOTIDE SEQUENCE [LARGE SCALE GENOMIC DNA]</scope>
    <source>
        <strain evidence="6 7">DSM 19371</strain>
    </source>
</reference>
<feature type="chain" id="PRO_5031053696" evidence="4">
    <location>
        <begin position="23"/>
        <end position="401"/>
    </location>
</feature>
<feature type="domain" description="Bacterial surface antigen (D15)" evidence="5">
    <location>
        <begin position="217"/>
        <end position="401"/>
    </location>
</feature>
<name>A0A7W6LQP4_9SPHN</name>
<evidence type="ECO:0000313" key="7">
    <source>
        <dbReference type="Proteomes" id="UP000590524"/>
    </source>
</evidence>
<evidence type="ECO:0000259" key="5">
    <source>
        <dbReference type="Pfam" id="PF01103"/>
    </source>
</evidence>
<dbReference type="InterPro" id="IPR000184">
    <property type="entry name" value="Bac_surfAg_D15"/>
</dbReference>
<evidence type="ECO:0000256" key="4">
    <source>
        <dbReference type="SAM" id="SignalP"/>
    </source>
</evidence>